<organism evidence="4 5">
    <name type="scientific">Treponema pedis</name>
    <dbReference type="NCBI Taxonomy" id="409322"/>
    <lineage>
        <taxon>Bacteria</taxon>
        <taxon>Pseudomonadati</taxon>
        <taxon>Spirochaetota</taxon>
        <taxon>Spirochaetia</taxon>
        <taxon>Spirochaetales</taxon>
        <taxon>Treponemataceae</taxon>
        <taxon>Treponema</taxon>
    </lineage>
</organism>
<feature type="DNA-binding region" description="H-T-H motif" evidence="2">
    <location>
        <begin position="39"/>
        <end position="58"/>
    </location>
</feature>
<dbReference type="RefSeq" id="WP_194077086.1">
    <property type="nucleotide sequence ID" value="NZ_CP061839.1"/>
</dbReference>
<dbReference type="EMBL" id="CP061839">
    <property type="protein sequence ID" value="QOW61589.1"/>
    <property type="molecule type" value="Genomic_DNA"/>
</dbReference>
<proteinExistence type="predicted"/>
<evidence type="ECO:0000313" key="4">
    <source>
        <dbReference type="EMBL" id="QOW61589.1"/>
    </source>
</evidence>
<evidence type="ECO:0000256" key="2">
    <source>
        <dbReference type="PROSITE-ProRule" id="PRU00335"/>
    </source>
</evidence>
<feature type="domain" description="HTH tetR-type" evidence="3">
    <location>
        <begin position="16"/>
        <end position="76"/>
    </location>
</feature>
<gene>
    <name evidence="4" type="ORF">IFE08_04165</name>
</gene>
<reference evidence="4 5" key="1">
    <citation type="submission" date="2020-09" db="EMBL/GenBank/DDBJ databases">
        <title>Characterization of Treponema spp. from bovine digital dermatitis in Korea.</title>
        <authorList>
            <person name="Espiritu H.M."/>
            <person name="Cho Y.I."/>
            <person name="Mamuad L."/>
        </authorList>
    </citation>
    <scope>NUCLEOTIDE SEQUENCE [LARGE SCALE GENOMIC DNA]</scope>
    <source>
        <strain evidence="4 5">KS1</strain>
    </source>
</reference>
<dbReference type="InterPro" id="IPR009057">
    <property type="entry name" value="Homeodomain-like_sf"/>
</dbReference>
<evidence type="ECO:0000313" key="5">
    <source>
        <dbReference type="Proteomes" id="UP000593915"/>
    </source>
</evidence>
<dbReference type="SUPFAM" id="SSF46689">
    <property type="entry name" value="Homeodomain-like"/>
    <property type="match status" value="1"/>
</dbReference>
<dbReference type="Proteomes" id="UP000593915">
    <property type="component" value="Chromosome"/>
</dbReference>
<dbReference type="GO" id="GO:0003677">
    <property type="term" value="F:DNA binding"/>
    <property type="evidence" value="ECO:0007669"/>
    <property type="project" value="UniProtKB-UniRule"/>
</dbReference>
<name>A0A7S6WQP4_9SPIR</name>
<protein>
    <submittedName>
        <fullName evidence="4">TetR/AcrR family transcriptional regulator</fullName>
    </submittedName>
</protein>
<sequence length="219" mass="25559">MLFKTKTESEKKISQCDTRALILKCAATEFLKNGWEKSNIRKIAKEAGVTTGSLYFHFKSKADIFEELVKDTYEELLRMQKKMYEDHFAIPIKEAEKRKAFRLQGRRSIVEYSYKHSQAVKLLLCASEGTEYSDLFDKMMEITRNADICAFNECKKWGILEDIIDTDLIIAIDKTSWRCLFEPVCRDIPYEKAVKYADLISDFYEAGWCKIFSGITENR</sequence>
<dbReference type="AlphaFoldDB" id="A0A7S6WQP4"/>
<evidence type="ECO:0000259" key="3">
    <source>
        <dbReference type="PROSITE" id="PS50977"/>
    </source>
</evidence>
<dbReference type="Gene3D" id="1.10.357.10">
    <property type="entry name" value="Tetracycline Repressor, domain 2"/>
    <property type="match status" value="1"/>
</dbReference>
<dbReference type="PROSITE" id="PS50977">
    <property type="entry name" value="HTH_TETR_2"/>
    <property type="match status" value="1"/>
</dbReference>
<dbReference type="PANTHER" id="PTHR43479:SF11">
    <property type="entry name" value="ACREF_ENVCD OPERON REPRESSOR-RELATED"/>
    <property type="match status" value="1"/>
</dbReference>
<dbReference type="PANTHER" id="PTHR43479">
    <property type="entry name" value="ACREF/ENVCD OPERON REPRESSOR-RELATED"/>
    <property type="match status" value="1"/>
</dbReference>
<dbReference type="InterPro" id="IPR050624">
    <property type="entry name" value="HTH-type_Tx_Regulator"/>
</dbReference>
<keyword evidence="1 2" id="KW-0238">DNA-binding</keyword>
<dbReference type="InterPro" id="IPR001647">
    <property type="entry name" value="HTH_TetR"/>
</dbReference>
<accession>A0A7S6WQP4</accession>
<dbReference type="PRINTS" id="PR00455">
    <property type="entry name" value="HTHTETR"/>
</dbReference>
<dbReference type="Pfam" id="PF00440">
    <property type="entry name" value="TetR_N"/>
    <property type="match status" value="1"/>
</dbReference>
<evidence type="ECO:0000256" key="1">
    <source>
        <dbReference type="ARBA" id="ARBA00023125"/>
    </source>
</evidence>